<dbReference type="PANTHER" id="PTHR10658:SF83">
    <property type="entry name" value="CYTOPLASMIC PHOSPHATIDYLINOSITOL TRANSFER PROTEIN 1 ISOFORM X1"/>
    <property type="match status" value="1"/>
</dbReference>
<accession>A0A9Y4JXF9</accession>
<dbReference type="Gene3D" id="3.30.530.20">
    <property type="match status" value="2"/>
</dbReference>
<dbReference type="Proteomes" id="UP000694891">
    <property type="component" value="Unplaced"/>
</dbReference>
<reference evidence="4" key="1">
    <citation type="submission" date="2025-08" db="UniProtKB">
        <authorList>
            <consortium name="RefSeq"/>
        </authorList>
    </citation>
    <scope>IDENTIFICATION</scope>
</reference>
<protein>
    <submittedName>
        <fullName evidence="4">Cytoplasmic phosphatidylinositol transfer protein 1b</fullName>
    </submittedName>
</protein>
<dbReference type="InterPro" id="IPR023393">
    <property type="entry name" value="START-like_dom_sf"/>
</dbReference>
<evidence type="ECO:0000313" key="4">
    <source>
        <dbReference type="RefSeq" id="XP_008284060.1"/>
    </source>
</evidence>
<feature type="region of interest" description="Disordered" evidence="1">
    <location>
        <begin position="272"/>
        <end position="335"/>
    </location>
</feature>
<dbReference type="SUPFAM" id="SSF55961">
    <property type="entry name" value="Bet v1-like"/>
    <property type="match status" value="2"/>
</dbReference>
<dbReference type="Pfam" id="PF02121">
    <property type="entry name" value="IP_trans"/>
    <property type="match status" value="2"/>
</dbReference>
<sequence length="335" mass="37868">MLLKEYRICMPLTVDEYRIGQLYMISKHSCEQSGGGEGVEVVRNEPDVHPQHGAGQLTEKRIYLSSKLPSWAAAFVPRFFYVTEKAWNFYPHTITEYSVSFLPKFSIRIDTRFENNNGSNDNRRPQSHSRPGAATADPEPLQQTRSRYSRPGAATADPEPLQQTRSRYSRPGAATADLEPLDLSRWQSSKTGRGPLEEGWRAEHQPVMCSYKRVQCSFEVYGFQTRTEELIHRNIRDILLVGHRQAVAWIDEWHGLSLEEVRAYEQAMQEKTNSKVKSSQNGTGSQVAARPPFSRSISVTDERSLKKMGVTTATMSDPSDPSAPPAHLRLNSTPE</sequence>
<dbReference type="PRINTS" id="PR00391">
    <property type="entry name" value="PITRANSFER"/>
</dbReference>
<dbReference type="GO" id="GO:0035091">
    <property type="term" value="F:phosphatidylinositol binding"/>
    <property type="evidence" value="ECO:0007669"/>
    <property type="project" value="TreeGrafter"/>
</dbReference>
<evidence type="ECO:0000313" key="3">
    <source>
        <dbReference type="Proteomes" id="UP000694891"/>
    </source>
</evidence>
<organism evidence="3 4">
    <name type="scientific">Stegastes partitus</name>
    <name type="common">bicolor damselfish</name>
    <dbReference type="NCBI Taxonomy" id="144197"/>
    <lineage>
        <taxon>Eukaryota</taxon>
        <taxon>Metazoa</taxon>
        <taxon>Chordata</taxon>
        <taxon>Craniata</taxon>
        <taxon>Vertebrata</taxon>
        <taxon>Euteleostomi</taxon>
        <taxon>Actinopterygii</taxon>
        <taxon>Neopterygii</taxon>
        <taxon>Teleostei</taxon>
        <taxon>Neoteleostei</taxon>
        <taxon>Acanthomorphata</taxon>
        <taxon>Ovalentaria</taxon>
        <taxon>Pomacentridae</taxon>
        <taxon>Stegastes</taxon>
    </lineage>
</organism>
<keyword evidence="3" id="KW-1185">Reference proteome</keyword>
<dbReference type="CTD" id="492803"/>
<feature type="region of interest" description="Disordered" evidence="1">
    <location>
        <begin position="113"/>
        <end position="197"/>
    </location>
</feature>
<proteinExistence type="predicted"/>
<feature type="compositionally biased region" description="Polar residues" evidence="1">
    <location>
        <begin position="272"/>
        <end position="286"/>
    </location>
</feature>
<evidence type="ECO:0000256" key="1">
    <source>
        <dbReference type="SAM" id="MobiDB-lite"/>
    </source>
</evidence>
<dbReference type="RefSeq" id="XP_008284060.1">
    <property type="nucleotide sequence ID" value="XM_008285838.1"/>
</dbReference>
<gene>
    <name evidence="4" type="primary">pitpnc1b</name>
</gene>
<dbReference type="InterPro" id="IPR055261">
    <property type="entry name" value="PI_transfer_N"/>
</dbReference>
<dbReference type="AlphaFoldDB" id="A0A9Y4JXF9"/>
<dbReference type="InterPro" id="IPR001666">
    <property type="entry name" value="PI_transfer"/>
</dbReference>
<dbReference type="GO" id="GO:0008526">
    <property type="term" value="F:phosphatidylinositol transfer activity"/>
    <property type="evidence" value="ECO:0007669"/>
    <property type="project" value="TreeGrafter"/>
</dbReference>
<dbReference type="GO" id="GO:0005737">
    <property type="term" value="C:cytoplasm"/>
    <property type="evidence" value="ECO:0007669"/>
    <property type="project" value="TreeGrafter"/>
</dbReference>
<feature type="domain" description="Phosphatidylinositol transfer protein N-terminal" evidence="2">
    <location>
        <begin position="1"/>
        <end position="123"/>
    </location>
</feature>
<dbReference type="PANTHER" id="PTHR10658">
    <property type="entry name" value="PHOSPHATIDYLINOSITOL TRANSFER PROTEIN"/>
    <property type="match status" value="1"/>
</dbReference>
<evidence type="ECO:0000259" key="2">
    <source>
        <dbReference type="Pfam" id="PF02121"/>
    </source>
</evidence>
<feature type="domain" description="Phosphatidylinositol transfer protein N-terminal" evidence="2">
    <location>
        <begin position="181"/>
        <end position="270"/>
    </location>
</feature>
<name>A0A9Y4JXF9_9TELE</name>